<feature type="region of interest" description="Disordered" evidence="1">
    <location>
        <begin position="42"/>
        <end position="78"/>
    </location>
</feature>
<dbReference type="Proteomes" id="UP000240254">
    <property type="component" value="Unassembled WGS sequence"/>
</dbReference>
<feature type="compositionally biased region" description="Pro residues" evidence="1">
    <location>
        <begin position="50"/>
        <end position="63"/>
    </location>
</feature>
<organism evidence="3 4">
    <name type="scientific">Photobacterium aquimaris</name>
    <dbReference type="NCBI Taxonomy" id="512643"/>
    <lineage>
        <taxon>Bacteria</taxon>
        <taxon>Pseudomonadati</taxon>
        <taxon>Pseudomonadota</taxon>
        <taxon>Gammaproteobacteria</taxon>
        <taxon>Vibrionales</taxon>
        <taxon>Vibrionaceae</taxon>
        <taxon>Photobacterium</taxon>
    </lineage>
</organism>
<dbReference type="SUPFAM" id="SSF52833">
    <property type="entry name" value="Thioredoxin-like"/>
    <property type="match status" value="1"/>
</dbReference>
<proteinExistence type="predicted"/>
<dbReference type="OrthoDB" id="5559625at2"/>
<evidence type="ECO:0000313" key="3">
    <source>
        <dbReference type="EMBL" id="PSU22952.1"/>
    </source>
</evidence>
<comment type="caution">
    <text evidence="3">The sequence shown here is derived from an EMBL/GenBank/DDBJ whole genome shotgun (WGS) entry which is preliminary data.</text>
</comment>
<dbReference type="EMBL" id="PYMK01000035">
    <property type="protein sequence ID" value="PSU22952.1"/>
    <property type="molecule type" value="Genomic_DNA"/>
</dbReference>
<dbReference type="InterPro" id="IPR039555">
    <property type="entry name" value="TraF/TrbB"/>
</dbReference>
<keyword evidence="2" id="KW-0732">Signal</keyword>
<dbReference type="Gene3D" id="3.40.30.10">
    <property type="entry name" value="Glutaredoxin"/>
    <property type="match status" value="1"/>
</dbReference>
<feature type="compositionally biased region" description="Polar residues" evidence="1">
    <location>
        <begin position="67"/>
        <end position="78"/>
    </location>
</feature>
<reference evidence="3 4" key="1">
    <citation type="submission" date="2018-03" db="EMBL/GenBank/DDBJ databases">
        <title>Whole genome sequencing of Histamine producing bacteria.</title>
        <authorList>
            <person name="Butler K."/>
        </authorList>
    </citation>
    <scope>NUCLEOTIDE SEQUENCE [LARGE SCALE GENOMIC DNA]</scope>
    <source>
        <strain evidence="3 4">BS2</strain>
    </source>
</reference>
<name>A0A2T3IEM8_9GAMM</name>
<dbReference type="InterPro" id="IPR036249">
    <property type="entry name" value="Thioredoxin-like_sf"/>
</dbReference>
<protein>
    <recommendedName>
        <fullName evidence="5">Conjugal transfer protein TraF</fullName>
    </recommendedName>
</protein>
<evidence type="ECO:0000256" key="1">
    <source>
        <dbReference type="SAM" id="MobiDB-lite"/>
    </source>
</evidence>
<dbReference type="AlphaFoldDB" id="A0A2T3IEM8"/>
<dbReference type="Pfam" id="PF13728">
    <property type="entry name" value="TraF"/>
    <property type="match status" value="1"/>
</dbReference>
<gene>
    <name evidence="3" type="ORF">CTM88_20090</name>
</gene>
<evidence type="ECO:0000313" key="4">
    <source>
        <dbReference type="Proteomes" id="UP000240254"/>
    </source>
</evidence>
<evidence type="ECO:0008006" key="5">
    <source>
        <dbReference type="Google" id="ProtNLM"/>
    </source>
</evidence>
<feature type="signal peptide" evidence="2">
    <location>
        <begin position="1"/>
        <end position="28"/>
    </location>
</feature>
<feature type="chain" id="PRO_5015486129" description="Conjugal transfer protein TraF" evidence="2">
    <location>
        <begin position="29"/>
        <end position="324"/>
    </location>
</feature>
<accession>A0A2T3IEM8</accession>
<sequence length="324" mass="36543">MFWGAMMNVNKKTLFIAISAVLSFTVAANDYVNDDKEPGGWHFYVDPSKADPPPPPPPPPAPKQSPNTDISSDPNKPMSSAWLRENFPKFVDYAIDNPSDENTQRVRFIHRVMMDKASTFRDSWVKDVMENPILNETGREQTEFGRMAKNESRRVGEDKALAEIATKAGVWFFYRSDCPYCKKQAPLLSRIENERGIDVSAISLDGGPLPNGYFQNFVIDRKGVAKKLGVMRVPAMFLVSMDGKDIIPIAEGLQSFSSLKELMILQAKNNGYITEDTFNDASSVETIPRASDIKDIDPVRSLNDSDYLNNIIRQKLFDQQKELY</sequence>
<evidence type="ECO:0000256" key="2">
    <source>
        <dbReference type="SAM" id="SignalP"/>
    </source>
</evidence>